<keyword evidence="2 4" id="KW-0238">DNA-binding</keyword>
<dbReference type="GO" id="GO:0006310">
    <property type="term" value="P:DNA recombination"/>
    <property type="evidence" value="ECO:0007669"/>
    <property type="project" value="UniProtKB-KW"/>
</dbReference>
<dbReference type="Gene3D" id="1.10.443.10">
    <property type="entry name" value="Intergrase catalytic core"/>
    <property type="match status" value="1"/>
</dbReference>
<dbReference type="InterPro" id="IPR010998">
    <property type="entry name" value="Integrase_recombinase_N"/>
</dbReference>
<reference evidence="8" key="1">
    <citation type="journal article" date="2017" name="Genome Announc.">
        <title>Complete Genome Sequence of Mycobacterium stephanolepidis.</title>
        <authorList>
            <person name="Fukano H."/>
            <person name="Yoshida M."/>
            <person name="Katayama Y."/>
            <person name="Omatsu T."/>
            <person name="Mizutani T."/>
            <person name="Kurata O."/>
            <person name="Wada S."/>
            <person name="Hoshino Y."/>
        </authorList>
    </citation>
    <scope>NUCLEOTIDE SEQUENCE [LARGE SCALE GENOMIC DNA]</scope>
    <source>
        <strain evidence="8">NJB0901</strain>
    </source>
</reference>
<dbReference type="EMBL" id="AP018165">
    <property type="protein sequence ID" value="BAX98914.1"/>
    <property type="molecule type" value="Genomic_DNA"/>
</dbReference>
<evidence type="ECO:0000256" key="4">
    <source>
        <dbReference type="PROSITE-ProRule" id="PRU01248"/>
    </source>
</evidence>
<dbReference type="GO" id="GO:0015074">
    <property type="term" value="P:DNA integration"/>
    <property type="evidence" value="ECO:0007669"/>
    <property type="project" value="UniProtKB-KW"/>
</dbReference>
<dbReference type="PROSITE" id="PS51898">
    <property type="entry name" value="TYR_RECOMBINASE"/>
    <property type="match status" value="1"/>
</dbReference>
<comment type="similarity">
    <text evidence="1">Belongs to the 'phage' integrase family.</text>
</comment>
<dbReference type="PANTHER" id="PTHR30349:SF64">
    <property type="entry name" value="PROPHAGE INTEGRASE INTD-RELATED"/>
    <property type="match status" value="1"/>
</dbReference>
<feature type="domain" description="Core-binding (CB)" evidence="6">
    <location>
        <begin position="106"/>
        <end position="186"/>
    </location>
</feature>
<evidence type="ECO:0000256" key="1">
    <source>
        <dbReference type="ARBA" id="ARBA00008857"/>
    </source>
</evidence>
<dbReference type="AlphaFoldDB" id="A0A1Z4F148"/>
<reference evidence="7 8" key="2">
    <citation type="journal article" date="2017" name="Int. J. Syst. Evol. Microbiol.">
        <title>Mycobacterium stephanolepidis sp. nov., a rapidly growing species related to Mycobacterium chelonae, isolated from marine teleost fish, Stephanolepis cirrhifer.</title>
        <authorList>
            <person name="Fukano H."/>
            <person name="Wada S."/>
            <person name="Kurata O."/>
            <person name="Katayama K."/>
            <person name="Fujiwara N."/>
            <person name="Hoshino Y."/>
        </authorList>
    </citation>
    <scope>NUCLEOTIDE SEQUENCE [LARGE SCALE GENOMIC DNA]</scope>
    <source>
        <strain evidence="7 8">NJB0901</strain>
    </source>
</reference>
<dbReference type="SUPFAM" id="SSF56349">
    <property type="entry name" value="DNA breaking-rejoining enzymes"/>
    <property type="match status" value="1"/>
</dbReference>
<dbReference type="PANTHER" id="PTHR30349">
    <property type="entry name" value="PHAGE INTEGRASE-RELATED"/>
    <property type="match status" value="1"/>
</dbReference>
<dbReference type="KEGG" id="mste:MSTE_03614"/>
<evidence type="ECO:0000256" key="2">
    <source>
        <dbReference type="ARBA" id="ARBA00023125"/>
    </source>
</evidence>
<proteinExistence type="inferred from homology"/>
<protein>
    <submittedName>
        <fullName evidence="7">Site-specific integrase</fullName>
    </submittedName>
</protein>
<evidence type="ECO:0000259" key="6">
    <source>
        <dbReference type="PROSITE" id="PS51900"/>
    </source>
</evidence>
<dbReference type="Proteomes" id="UP000217954">
    <property type="component" value="Chromosome"/>
</dbReference>
<dbReference type="Gene3D" id="1.10.150.130">
    <property type="match status" value="1"/>
</dbReference>
<dbReference type="InterPro" id="IPR050090">
    <property type="entry name" value="Tyrosine_recombinase_XerCD"/>
</dbReference>
<dbReference type="InterPro" id="IPR002104">
    <property type="entry name" value="Integrase_catalytic"/>
</dbReference>
<evidence type="ECO:0000313" key="8">
    <source>
        <dbReference type="Proteomes" id="UP000217954"/>
    </source>
</evidence>
<accession>A0A1Z4F148</accession>
<evidence type="ECO:0000313" key="7">
    <source>
        <dbReference type="EMBL" id="BAX98914.1"/>
    </source>
</evidence>
<evidence type="ECO:0000259" key="5">
    <source>
        <dbReference type="PROSITE" id="PS51898"/>
    </source>
</evidence>
<dbReference type="GO" id="GO:0003677">
    <property type="term" value="F:DNA binding"/>
    <property type="evidence" value="ECO:0007669"/>
    <property type="project" value="UniProtKB-UniRule"/>
</dbReference>
<feature type="domain" description="Tyr recombinase" evidence="5">
    <location>
        <begin position="207"/>
        <end position="394"/>
    </location>
</feature>
<keyword evidence="3" id="KW-0233">DNA recombination</keyword>
<name>A0A1Z4F148_9MYCO</name>
<sequence>MNGRWTRVQFPAAPRKTAGQPVDFYRMTCRQHFGQHIIDRVASIRTRYRGNGSPYFSVLYRLDGKQTSLSVNDQQEAEYACELINRVGPARALEILKVSAAPRTKLTVESWIRHHIDHLTGVDKRTIEDYDRYLRNDIGPHLGPIPLDDLTRDDIALWVSGMEDDLSPKTIANKHGFLSGALASAVTAGRLKANPAAGVRLPQSHAQEMVFLTREQFAELNDKVSESWQPFTEFLVASGCRLSEATALRPDDVDQNAGTVRIWQSWRRGGGGYRLAPPKTARSKRTINVGKGTLEKLNYSGEWLFTNSGRGRRAEGGPVRPPNFRANVWWPAVEKAELPRNPRIHDLRHTCASWMILAGVPLPVVQRHLGHESITTTVDLYGHIDRTSAQAAADAIANMLTAE</sequence>
<dbReference type="Pfam" id="PF00589">
    <property type="entry name" value="Phage_integrase"/>
    <property type="match status" value="1"/>
</dbReference>
<dbReference type="CDD" id="cd01189">
    <property type="entry name" value="INT_ICEBs1_C_like"/>
    <property type="match status" value="1"/>
</dbReference>
<evidence type="ECO:0000256" key="3">
    <source>
        <dbReference type="ARBA" id="ARBA00023172"/>
    </source>
</evidence>
<keyword evidence="8" id="KW-1185">Reference proteome</keyword>
<gene>
    <name evidence="7" type="ORF">MSTE_03614</name>
</gene>
<dbReference type="InterPro" id="IPR013762">
    <property type="entry name" value="Integrase-like_cat_sf"/>
</dbReference>
<dbReference type="PROSITE" id="PS51900">
    <property type="entry name" value="CB"/>
    <property type="match status" value="1"/>
</dbReference>
<organism evidence="7 8">
    <name type="scientific">[Mycobacterium] stephanolepidis</name>
    <dbReference type="NCBI Taxonomy" id="1520670"/>
    <lineage>
        <taxon>Bacteria</taxon>
        <taxon>Bacillati</taxon>
        <taxon>Actinomycetota</taxon>
        <taxon>Actinomycetes</taxon>
        <taxon>Mycobacteriales</taxon>
        <taxon>Mycobacteriaceae</taxon>
        <taxon>Mycobacteroides</taxon>
    </lineage>
</organism>
<dbReference type="InterPro" id="IPR011010">
    <property type="entry name" value="DNA_brk_join_enz"/>
</dbReference>
<dbReference type="InterPro" id="IPR044068">
    <property type="entry name" value="CB"/>
</dbReference>